<reference evidence="3" key="1">
    <citation type="submission" date="2021-04" db="EMBL/GenBank/DDBJ databases">
        <title>Sequencing of actinobacteria type strains.</title>
        <authorList>
            <person name="Nguyen G.-S."/>
            <person name="Wentzel A."/>
        </authorList>
    </citation>
    <scope>NUCLEOTIDE SEQUENCE</scope>
    <source>
        <strain evidence="3">DSM 42095</strain>
    </source>
</reference>
<keyword evidence="4" id="KW-1185">Reference proteome</keyword>
<evidence type="ECO:0000259" key="2">
    <source>
        <dbReference type="Pfam" id="PF04149"/>
    </source>
</evidence>
<feature type="region of interest" description="Disordered" evidence="1">
    <location>
        <begin position="1"/>
        <end position="21"/>
    </location>
</feature>
<name>A0A8T4IW94_9ACTN</name>
<evidence type="ECO:0000313" key="3">
    <source>
        <dbReference type="EMBL" id="MBR7676449.1"/>
    </source>
</evidence>
<feature type="domain" description="DUF397" evidence="2">
    <location>
        <begin position="33"/>
        <end position="55"/>
    </location>
</feature>
<dbReference type="Proteomes" id="UP000675554">
    <property type="component" value="Unassembled WGS sequence"/>
</dbReference>
<dbReference type="EMBL" id="JAGSMN010000665">
    <property type="protein sequence ID" value="MBR7676449.1"/>
    <property type="molecule type" value="Genomic_DNA"/>
</dbReference>
<feature type="compositionally biased region" description="Polar residues" evidence="1">
    <location>
        <begin position="12"/>
        <end position="21"/>
    </location>
</feature>
<evidence type="ECO:0000313" key="4">
    <source>
        <dbReference type="Proteomes" id="UP000675554"/>
    </source>
</evidence>
<accession>A0A8T4IW94</accession>
<dbReference type="Pfam" id="PF04149">
    <property type="entry name" value="DUF397"/>
    <property type="match status" value="3"/>
</dbReference>
<feature type="domain" description="DUF397" evidence="2">
    <location>
        <begin position="57"/>
        <end position="111"/>
    </location>
</feature>
<sequence length="116" mass="12177">MSVVPGPLSGQWRKSSYSSDNGECVECAPLHGAAWRKSSYSTNEGGECVECAPLHGATWHKSSYSDDKGGSCVEVGVDGSTPVVAIRDSKRPDGPALTFPARAFGDFVRAVAQFPG</sequence>
<dbReference type="AlphaFoldDB" id="A0A8T4IW94"/>
<organism evidence="3 4">
    <name type="scientific">Streptomyces daliensis</name>
    <dbReference type="NCBI Taxonomy" id="299421"/>
    <lineage>
        <taxon>Bacteria</taxon>
        <taxon>Bacillati</taxon>
        <taxon>Actinomycetota</taxon>
        <taxon>Actinomycetes</taxon>
        <taxon>Kitasatosporales</taxon>
        <taxon>Streptomycetaceae</taxon>
        <taxon>Streptomyces</taxon>
    </lineage>
</organism>
<feature type="domain" description="DUF397" evidence="2">
    <location>
        <begin position="11"/>
        <end position="32"/>
    </location>
</feature>
<gene>
    <name evidence="3" type="ORF">KDA82_26265</name>
</gene>
<proteinExistence type="predicted"/>
<comment type="caution">
    <text evidence="3">The sequence shown here is derived from an EMBL/GenBank/DDBJ whole genome shotgun (WGS) entry which is preliminary data.</text>
</comment>
<dbReference type="InterPro" id="IPR007278">
    <property type="entry name" value="DUF397"/>
</dbReference>
<evidence type="ECO:0000256" key="1">
    <source>
        <dbReference type="SAM" id="MobiDB-lite"/>
    </source>
</evidence>
<protein>
    <submittedName>
        <fullName evidence="3">DUF397 domain-containing protein</fullName>
    </submittedName>
</protein>